<organism evidence="2 3">
    <name type="scientific">Nocardioides massiliensis</name>
    <dbReference type="NCBI Taxonomy" id="1325935"/>
    <lineage>
        <taxon>Bacteria</taxon>
        <taxon>Bacillati</taxon>
        <taxon>Actinomycetota</taxon>
        <taxon>Actinomycetes</taxon>
        <taxon>Propionibacteriales</taxon>
        <taxon>Nocardioidaceae</taxon>
        <taxon>Nocardioides</taxon>
    </lineage>
</organism>
<dbReference type="PANTHER" id="PTHR43384">
    <property type="entry name" value="SEPTUM SITE-DETERMINING PROTEIN MIND HOMOLOG, CHLOROPLASTIC-RELATED"/>
    <property type="match status" value="1"/>
</dbReference>
<dbReference type="Proteomes" id="UP001240447">
    <property type="component" value="Unassembled WGS sequence"/>
</dbReference>
<accession>A0ABT9NKJ9</accession>
<dbReference type="NCBIfam" id="TIGR03815">
    <property type="entry name" value="CpaE_hom_Actino"/>
    <property type="match status" value="1"/>
</dbReference>
<dbReference type="EMBL" id="JAUSQM010000001">
    <property type="protein sequence ID" value="MDP9820947.1"/>
    <property type="molecule type" value="Genomic_DNA"/>
</dbReference>
<name>A0ABT9NKJ9_9ACTN</name>
<dbReference type="Pfam" id="PF26563">
    <property type="entry name" value="Rv3660c_N"/>
    <property type="match status" value="1"/>
</dbReference>
<protein>
    <submittedName>
        <fullName evidence="2">Secretion/DNA translocation related CpaE-like protein</fullName>
    </submittedName>
</protein>
<reference evidence="2 3" key="1">
    <citation type="submission" date="2023-07" db="EMBL/GenBank/DDBJ databases">
        <title>Sequencing the genomes of 1000 actinobacteria strains.</title>
        <authorList>
            <person name="Klenk H.-P."/>
        </authorList>
    </citation>
    <scope>NUCLEOTIDE SEQUENCE [LARGE SCALE GENOMIC DNA]</scope>
    <source>
        <strain evidence="2 3">GD13</strain>
    </source>
</reference>
<dbReference type="InterPro" id="IPR050625">
    <property type="entry name" value="ParA/MinD_ATPase"/>
</dbReference>
<dbReference type="Gene3D" id="3.40.50.300">
    <property type="entry name" value="P-loop containing nucleotide triphosphate hydrolases"/>
    <property type="match status" value="1"/>
</dbReference>
<dbReference type="InterPro" id="IPR059050">
    <property type="entry name" value="Rv3660c_N"/>
</dbReference>
<dbReference type="RefSeq" id="WP_068116830.1">
    <property type="nucleotide sequence ID" value="NZ_CCXJ01000050.1"/>
</dbReference>
<dbReference type="PANTHER" id="PTHR43384:SF11">
    <property type="entry name" value="SEPTUM SITE DETERMINING PROTEIN"/>
    <property type="match status" value="1"/>
</dbReference>
<keyword evidence="3" id="KW-1185">Reference proteome</keyword>
<comment type="caution">
    <text evidence="2">The sequence shown here is derived from an EMBL/GenBank/DDBJ whole genome shotgun (WGS) entry which is preliminary data.</text>
</comment>
<dbReference type="InterPro" id="IPR027417">
    <property type="entry name" value="P-loop_NTPase"/>
</dbReference>
<evidence type="ECO:0000313" key="3">
    <source>
        <dbReference type="Proteomes" id="UP001240447"/>
    </source>
</evidence>
<sequence length="380" mass="38572">MSVSRHPDPDPAPHASVPVLLVTADPELRAAVQRLAAAAGVGVEVSDSAGTPSTWREAALVLVGSDVAAVVADGAWPARSDLLVVTRHRDGPDPGLFRAALAAGARGVVVLPDDDGALVELLTDAADRPAGVGPRGRVIGVVAGSGGAGATTVAAAVSEAAAREGACLAIDLDPWSGGLDRVLGLEREDGLRWDGLQGIRGRLGAGALHDAVPRREQLGVLAWGPPSGLATLDAQRAGPDVATVRTVLAAAVRGHHHVVIDLPRTTSPAVLEAAGRCDLVVVVGGRTVAAAAATHRVATVFGLHARELALVTRGRSRGLRAEEIAAALGVPLIADLPELRRLPEVVDLGGGALRAGGRLLERVARAVLERAHASWAAQAA</sequence>
<proteinExistence type="predicted"/>
<dbReference type="SUPFAM" id="SSF52540">
    <property type="entry name" value="P-loop containing nucleoside triphosphate hydrolases"/>
    <property type="match status" value="1"/>
</dbReference>
<evidence type="ECO:0000313" key="2">
    <source>
        <dbReference type="EMBL" id="MDP9820947.1"/>
    </source>
</evidence>
<gene>
    <name evidence="2" type="ORF">J2S59_000756</name>
</gene>
<dbReference type="InterPro" id="IPR022521">
    <property type="entry name" value="Rv3660c"/>
</dbReference>
<feature type="domain" description="Rv3660c-like CheY-like N-terminal" evidence="1">
    <location>
        <begin position="22"/>
        <end position="129"/>
    </location>
</feature>
<evidence type="ECO:0000259" key="1">
    <source>
        <dbReference type="Pfam" id="PF26563"/>
    </source>
</evidence>